<proteinExistence type="predicted"/>
<dbReference type="OrthoDB" id="425082at2759"/>
<dbReference type="Proteomes" id="UP000243579">
    <property type="component" value="Unassembled WGS sequence"/>
</dbReference>
<name>A0A1V9YG18_ACHHY</name>
<accession>A0A1V9YG18</accession>
<sequence length="204" mass="22622">MPKKEEVKEVVVPVVVEPEKPKIPPGHELVFSVLSREDTEALLAASSPTDQLATLCQLLQVAHYGSNPRSRVWVDLCLYNLVFCRDARLSVEQTALFFAIMTQVFTCATTTSASLCDTFALLQRLLTKHSVDLPPDHVAIFAVADVERIVTYLAGTFFQHYEAYQLAFHGPVDFVRTTRNVVVETPLVAPPLADAKECLLPIDP</sequence>
<gene>
    <name evidence="1" type="ORF">ACHHYP_13089</name>
</gene>
<dbReference type="PANTHER" id="PTHR28457:SF1">
    <property type="entry name" value="CILIA- AND FLAGELLA-ASSOCIATED PROTEIN 119"/>
    <property type="match status" value="1"/>
</dbReference>
<dbReference type="EMBL" id="JNBR01001841">
    <property type="protein sequence ID" value="OQR84662.1"/>
    <property type="molecule type" value="Genomic_DNA"/>
</dbReference>
<dbReference type="InterPro" id="IPR032727">
    <property type="entry name" value="CLAMP"/>
</dbReference>
<evidence type="ECO:0000313" key="2">
    <source>
        <dbReference type="Proteomes" id="UP000243579"/>
    </source>
</evidence>
<dbReference type="AlphaFoldDB" id="A0A1V9YG18"/>
<evidence type="ECO:0000313" key="1">
    <source>
        <dbReference type="EMBL" id="OQR84662.1"/>
    </source>
</evidence>
<protein>
    <submittedName>
        <fullName evidence="1">Uncharacterized protein</fullName>
    </submittedName>
</protein>
<dbReference type="PANTHER" id="PTHR28457">
    <property type="entry name" value="COILED-COIL DOMAIN-CONTAINING PROTEIN 189"/>
    <property type="match status" value="1"/>
</dbReference>
<keyword evidence="2" id="KW-1185">Reference proteome</keyword>
<dbReference type="Pfam" id="PF14769">
    <property type="entry name" value="CLAMP"/>
    <property type="match status" value="1"/>
</dbReference>
<comment type="caution">
    <text evidence="1">The sequence shown here is derived from an EMBL/GenBank/DDBJ whole genome shotgun (WGS) entry which is preliminary data.</text>
</comment>
<organism evidence="1 2">
    <name type="scientific">Achlya hypogyna</name>
    <name type="common">Oomycete</name>
    <name type="synonym">Protoachlya hypogyna</name>
    <dbReference type="NCBI Taxonomy" id="1202772"/>
    <lineage>
        <taxon>Eukaryota</taxon>
        <taxon>Sar</taxon>
        <taxon>Stramenopiles</taxon>
        <taxon>Oomycota</taxon>
        <taxon>Saprolegniomycetes</taxon>
        <taxon>Saprolegniales</taxon>
        <taxon>Achlyaceae</taxon>
        <taxon>Achlya</taxon>
    </lineage>
</organism>
<reference evidence="1 2" key="1">
    <citation type="journal article" date="2014" name="Genome Biol. Evol.">
        <title>The secreted proteins of Achlya hypogyna and Thraustotheca clavata identify the ancestral oomycete secretome and reveal gene acquisitions by horizontal gene transfer.</title>
        <authorList>
            <person name="Misner I."/>
            <person name="Blouin N."/>
            <person name="Leonard G."/>
            <person name="Richards T.A."/>
            <person name="Lane C.E."/>
        </authorList>
    </citation>
    <scope>NUCLEOTIDE SEQUENCE [LARGE SCALE GENOMIC DNA]</scope>
    <source>
        <strain evidence="1 2">ATCC 48635</strain>
    </source>
</reference>